<feature type="signal peptide" evidence="1">
    <location>
        <begin position="1"/>
        <end position="25"/>
    </location>
</feature>
<name>A0A8J3GGQ3_9HYPH</name>
<evidence type="ECO:0008006" key="4">
    <source>
        <dbReference type="Google" id="ProtNLM"/>
    </source>
</evidence>
<dbReference type="InterPro" id="IPR036249">
    <property type="entry name" value="Thioredoxin-like_sf"/>
</dbReference>
<dbReference type="Pfam" id="PF06764">
    <property type="entry name" value="DUF1223"/>
    <property type="match status" value="1"/>
</dbReference>
<protein>
    <recommendedName>
        <fullName evidence="4">DUF1223 domain-containing protein</fullName>
    </recommendedName>
</protein>
<keyword evidence="3" id="KW-1185">Reference proteome</keyword>
<organism evidence="2 3">
    <name type="scientific">Limoniibacter endophyticus</name>
    <dbReference type="NCBI Taxonomy" id="1565040"/>
    <lineage>
        <taxon>Bacteria</taxon>
        <taxon>Pseudomonadati</taxon>
        <taxon>Pseudomonadota</taxon>
        <taxon>Alphaproteobacteria</taxon>
        <taxon>Hyphomicrobiales</taxon>
        <taxon>Bartonellaceae</taxon>
        <taxon>Limoniibacter</taxon>
    </lineage>
</organism>
<dbReference type="Proteomes" id="UP000641137">
    <property type="component" value="Unassembled WGS sequence"/>
</dbReference>
<comment type="caution">
    <text evidence="2">The sequence shown here is derived from an EMBL/GenBank/DDBJ whole genome shotgun (WGS) entry which is preliminary data.</text>
</comment>
<dbReference type="EMBL" id="BMZO01000007">
    <property type="protein sequence ID" value="GHC74258.1"/>
    <property type="molecule type" value="Genomic_DNA"/>
</dbReference>
<reference evidence="2" key="1">
    <citation type="journal article" date="2014" name="Int. J. Syst. Evol. Microbiol.">
        <title>Complete genome sequence of Corynebacterium casei LMG S-19264T (=DSM 44701T), isolated from a smear-ripened cheese.</title>
        <authorList>
            <consortium name="US DOE Joint Genome Institute (JGI-PGF)"/>
            <person name="Walter F."/>
            <person name="Albersmeier A."/>
            <person name="Kalinowski J."/>
            <person name="Ruckert C."/>
        </authorList>
    </citation>
    <scope>NUCLEOTIDE SEQUENCE</scope>
    <source>
        <strain evidence="2">KCTC 42097</strain>
    </source>
</reference>
<dbReference type="PANTHER" id="PTHR36057:SF1">
    <property type="entry name" value="LIPOPROTEIN LIPID ATTACHMENT SITE-LIKE PROTEIN, PUTATIVE (DUF1223)-RELATED"/>
    <property type="match status" value="1"/>
</dbReference>
<dbReference type="InterPro" id="IPR010634">
    <property type="entry name" value="DUF1223"/>
</dbReference>
<accession>A0A8J3GGQ3</accession>
<evidence type="ECO:0000256" key="1">
    <source>
        <dbReference type="SAM" id="SignalP"/>
    </source>
</evidence>
<keyword evidence="1" id="KW-0732">Signal</keyword>
<reference evidence="2" key="2">
    <citation type="submission" date="2020-09" db="EMBL/GenBank/DDBJ databases">
        <authorList>
            <person name="Sun Q."/>
            <person name="Kim S."/>
        </authorList>
    </citation>
    <scope>NUCLEOTIDE SEQUENCE</scope>
    <source>
        <strain evidence="2">KCTC 42097</strain>
    </source>
</reference>
<proteinExistence type="predicted"/>
<sequence>MIIRHHLASLTIAFAVTMMATSVQAHDGSIRGVVEFFTSQGCNACPPADAVLSSLTKENDVIALGYHVDYWNYRGWKDTFSQHENTVLQAGYMKAFGKRALFTPQAVINGQVGVNGSDIMAIRSQLVATSQQSSLVSGLPLKIEVGNKGSRIVVKLVSTQTEIPADAKLFAIRVEPERKVLIESGENKGRMITYHNIVRERQLQHAKLVRGAAISIDRRSLRNGEPGQSEWVFVVQRVTADGLPGQILGAGRL</sequence>
<dbReference type="SUPFAM" id="SSF52833">
    <property type="entry name" value="Thioredoxin-like"/>
    <property type="match status" value="1"/>
</dbReference>
<gene>
    <name evidence="2" type="ORF">GCM10010136_23280</name>
</gene>
<dbReference type="PANTHER" id="PTHR36057">
    <property type="match status" value="1"/>
</dbReference>
<feature type="chain" id="PRO_5035203037" description="DUF1223 domain-containing protein" evidence="1">
    <location>
        <begin position="26"/>
        <end position="253"/>
    </location>
</feature>
<dbReference type="AlphaFoldDB" id="A0A8J3GGQ3"/>
<evidence type="ECO:0000313" key="3">
    <source>
        <dbReference type="Proteomes" id="UP000641137"/>
    </source>
</evidence>
<evidence type="ECO:0000313" key="2">
    <source>
        <dbReference type="EMBL" id="GHC74258.1"/>
    </source>
</evidence>